<accession>A0AAV4B6N5</accession>
<comment type="caution">
    <text evidence="2">The sequence shown here is derived from an EMBL/GenBank/DDBJ whole genome shotgun (WGS) entry which is preliminary data.</text>
</comment>
<evidence type="ECO:0000313" key="2">
    <source>
        <dbReference type="EMBL" id="GFO15754.1"/>
    </source>
</evidence>
<evidence type="ECO:0000256" key="1">
    <source>
        <dbReference type="SAM" id="MobiDB-lite"/>
    </source>
</evidence>
<reference evidence="2 3" key="1">
    <citation type="journal article" date="2021" name="Elife">
        <title>Chloroplast acquisition without the gene transfer in kleptoplastic sea slugs, Plakobranchus ocellatus.</title>
        <authorList>
            <person name="Maeda T."/>
            <person name="Takahashi S."/>
            <person name="Yoshida T."/>
            <person name="Shimamura S."/>
            <person name="Takaki Y."/>
            <person name="Nagai Y."/>
            <person name="Toyoda A."/>
            <person name="Suzuki Y."/>
            <person name="Arimoto A."/>
            <person name="Ishii H."/>
            <person name="Satoh N."/>
            <person name="Nishiyama T."/>
            <person name="Hasebe M."/>
            <person name="Maruyama T."/>
            <person name="Minagawa J."/>
            <person name="Obokata J."/>
            <person name="Shigenobu S."/>
        </authorList>
    </citation>
    <scope>NUCLEOTIDE SEQUENCE [LARGE SCALE GENOMIC DNA]</scope>
</reference>
<dbReference type="AlphaFoldDB" id="A0AAV4B6N5"/>
<organism evidence="2 3">
    <name type="scientific">Plakobranchus ocellatus</name>
    <dbReference type="NCBI Taxonomy" id="259542"/>
    <lineage>
        <taxon>Eukaryota</taxon>
        <taxon>Metazoa</taxon>
        <taxon>Spiralia</taxon>
        <taxon>Lophotrochozoa</taxon>
        <taxon>Mollusca</taxon>
        <taxon>Gastropoda</taxon>
        <taxon>Heterobranchia</taxon>
        <taxon>Euthyneura</taxon>
        <taxon>Panpulmonata</taxon>
        <taxon>Sacoglossa</taxon>
        <taxon>Placobranchoidea</taxon>
        <taxon>Plakobranchidae</taxon>
        <taxon>Plakobranchus</taxon>
    </lineage>
</organism>
<dbReference type="Proteomes" id="UP000735302">
    <property type="component" value="Unassembled WGS sequence"/>
</dbReference>
<sequence length="94" mass="9926">MEPARPSSQKPHVGSPNTQNAESVSPKSVWSCPQSQHWSQCCGSIKVLTLPVNRSLARDSVIILKCGKKEGALVFTVQGCSGGGGEEEWGFGGI</sequence>
<proteinExistence type="predicted"/>
<evidence type="ECO:0000313" key="3">
    <source>
        <dbReference type="Proteomes" id="UP000735302"/>
    </source>
</evidence>
<protein>
    <submittedName>
        <fullName evidence="2">Uncharacterized protein</fullName>
    </submittedName>
</protein>
<gene>
    <name evidence="2" type="ORF">PoB_004225900</name>
</gene>
<dbReference type="EMBL" id="BLXT01004630">
    <property type="protein sequence ID" value="GFO15754.1"/>
    <property type="molecule type" value="Genomic_DNA"/>
</dbReference>
<name>A0AAV4B6N5_9GAST</name>
<keyword evidence="3" id="KW-1185">Reference proteome</keyword>
<feature type="region of interest" description="Disordered" evidence="1">
    <location>
        <begin position="1"/>
        <end position="30"/>
    </location>
</feature>